<feature type="region of interest" description="Disordered" evidence="2">
    <location>
        <begin position="110"/>
        <end position="151"/>
    </location>
</feature>
<keyword evidence="1" id="KW-0143">Chaperone</keyword>
<dbReference type="InterPro" id="IPR002939">
    <property type="entry name" value="DnaJ_C"/>
</dbReference>
<name>A0AAD8H825_9APIA</name>
<dbReference type="PANTHER" id="PTHR24078">
    <property type="entry name" value="DNAJ HOMOLOG SUBFAMILY C MEMBER"/>
    <property type="match status" value="1"/>
</dbReference>
<dbReference type="InterPro" id="IPR008971">
    <property type="entry name" value="HSP40/DnaJ_pept-bd"/>
</dbReference>
<evidence type="ECO:0000313" key="4">
    <source>
        <dbReference type="EMBL" id="KAK1361393.1"/>
    </source>
</evidence>
<evidence type="ECO:0000313" key="5">
    <source>
        <dbReference type="Proteomes" id="UP001237642"/>
    </source>
</evidence>
<dbReference type="EMBL" id="JAUIZM010000010">
    <property type="protein sequence ID" value="KAK1361393.1"/>
    <property type="molecule type" value="Genomic_DNA"/>
</dbReference>
<dbReference type="AlphaFoldDB" id="A0AAD8H825"/>
<reference evidence="4" key="2">
    <citation type="submission" date="2023-05" db="EMBL/GenBank/DDBJ databases">
        <authorList>
            <person name="Schelkunov M.I."/>
        </authorList>
    </citation>
    <scope>NUCLEOTIDE SEQUENCE</scope>
    <source>
        <strain evidence="4">Hsosn_3</strain>
        <tissue evidence="4">Leaf</tissue>
    </source>
</reference>
<dbReference type="Gene3D" id="2.60.260.20">
    <property type="entry name" value="Urease metallochaperone UreE, N-terminal domain"/>
    <property type="match status" value="2"/>
</dbReference>
<dbReference type="GO" id="GO:0051082">
    <property type="term" value="F:unfolded protein binding"/>
    <property type="evidence" value="ECO:0007669"/>
    <property type="project" value="InterPro"/>
</dbReference>
<feature type="domain" description="Chaperone DnaJ C-terminal" evidence="3">
    <location>
        <begin position="175"/>
        <end position="332"/>
    </location>
</feature>
<evidence type="ECO:0000259" key="3">
    <source>
        <dbReference type="Pfam" id="PF01556"/>
    </source>
</evidence>
<organism evidence="4 5">
    <name type="scientific">Heracleum sosnowskyi</name>
    <dbReference type="NCBI Taxonomy" id="360622"/>
    <lineage>
        <taxon>Eukaryota</taxon>
        <taxon>Viridiplantae</taxon>
        <taxon>Streptophyta</taxon>
        <taxon>Embryophyta</taxon>
        <taxon>Tracheophyta</taxon>
        <taxon>Spermatophyta</taxon>
        <taxon>Magnoliopsida</taxon>
        <taxon>eudicotyledons</taxon>
        <taxon>Gunneridae</taxon>
        <taxon>Pentapetalae</taxon>
        <taxon>asterids</taxon>
        <taxon>campanulids</taxon>
        <taxon>Apiales</taxon>
        <taxon>Apiaceae</taxon>
        <taxon>Apioideae</taxon>
        <taxon>apioid superclade</taxon>
        <taxon>Tordylieae</taxon>
        <taxon>Tordyliinae</taxon>
        <taxon>Heracleum</taxon>
    </lineage>
</organism>
<dbReference type="GO" id="GO:0051087">
    <property type="term" value="F:protein-folding chaperone binding"/>
    <property type="evidence" value="ECO:0007669"/>
    <property type="project" value="TreeGrafter"/>
</dbReference>
<evidence type="ECO:0000256" key="2">
    <source>
        <dbReference type="SAM" id="MobiDB-lite"/>
    </source>
</evidence>
<dbReference type="SUPFAM" id="SSF49493">
    <property type="entry name" value="HSP40/DnaJ peptide-binding domain"/>
    <property type="match status" value="2"/>
</dbReference>
<dbReference type="Pfam" id="PF01556">
    <property type="entry name" value="DnaJ_C"/>
    <property type="match status" value="1"/>
</dbReference>
<keyword evidence="5" id="KW-1185">Reference proteome</keyword>
<dbReference type="FunFam" id="2.60.260.20:FF:000006">
    <property type="entry name" value="DnaJ subfamily B member 13"/>
    <property type="match status" value="1"/>
</dbReference>
<sequence length="351" mass="39130">MADVYSKPRPTDFCGLPMHRLANVGKSCKSFLLFRLKKLSNHNKLHPCKKKRNSEAPKSSKVSMNKKEHNKTKTPDRITTDPVEGPRGFSSNLSNRKGHYASLSSRFSSYSQPLGPATRTMSGNLSHLKKSTSQKNFGQNSVDGIRRQPNSLSRNISSKIMYSNSAGVIKPPAVEKKLVCTLEEVCFGCIKKVKITRDVVTDDRDIVQEDNVLTIKVKPGWRNGTKITFEGMGNEVPGGPTGDVTIVIVENKHLLFRKDGDDLVFEIEIPLVEALTGCTLLVPLLDGEKTMIDIEDIIYPGYRKIVAGQGMPKSKEPGERGDLILKFEVEFPEQLTDEQRLDVYNILHNSC</sequence>
<protein>
    <submittedName>
        <fullName evidence="4">HSP40/DnaJ peptide-binding protein</fullName>
    </submittedName>
</protein>
<dbReference type="GO" id="GO:0006457">
    <property type="term" value="P:protein folding"/>
    <property type="evidence" value="ECO:0007669"/>
    <property type="project" value="InterPro"/>
</dbReference>
<feature type="compositionally biased region" description="Polar residues" evidence="2">
    <location>
        <begin position="133"/>
        <end position="151"/>
    </location>
</feature>
<proteinExistence type="predicted"/>
<dbReference type="GO" id="GO:0005829">
    <property type="term" value="C:cytosol"/>
    <property type="evidence" value="ECO:0007669"/>
    <property type="project" value="TreeGrafter"/>
</dbReference>
<feature type="compositionally biased region" description="Basic and acidic residues" evidence="2">
    <location>
        <begin position="65"/>
        <end position="79"/>
    </location>
</feature>
<accession>A0AAD8H825</accession>
<feature type="region of interest" description="Disordered" evidence="2">
    <location>
        <begin position="44"/>
        <end position="95"/>
    </location>
</feature>
<gene>
    <name evidence="4" type="ORF">POM88_045867</name>
</gene>
<evidence type="ECO:0000256" key="1">
    <source>
        <dbReference type="ARBA" id="ARBA00023186"/>
    </source>
</evidence>
<dbReference type="FunFam" id="2.60.260.20:FF:000015">
    <property type="entry name" value="Heat shock protein 40"/>
    <property type="match status" value="1"/>
</dbReference>
<dbReference type="Proteomes" id="UP001237642">
    <property type="component" value="Unassembled WGS sequence"/>
</dbReference>
<dbReference type="InterPro" id="IPR051339">
    <property type="entry name" value="DnaJ_subfamily_B"/>
</dbReference>
<dbReference type="CDD" id="cd10747">
    <property type="entry name" value="DnaJ_C"/>
    <property type="match status" value="1"/>
</dbReference>
<reference evidence="4" key="1">
    <citation type="submission" date="2023-02" db="EMBL/GenBank/DDBJ databases">
        <title>Genome of toxic invasive species Heracleum sosnowskyi carries increased number of genes despite the absence of recent whole-genome duplications.</title>
        <authorList>
            <person name="Schelkunov M."/>
            <person name="Shtratnikova V."/>
            <person name="Makarenko M."/>
            <person name="Klepikova A."/>
            <person name="Omelchenko D."/>
            <person name="Novikova G."/>
            <person name="Obukhova E."/>
            <person name="Bogdanov V."/>
            <person name="Penin A."/>
            <person name="Logacheva M."/>
        </authorList>
    </citation>
    <scope>NUCLEOTIDE SEQUENCE</scope>
    <source>
        <strain evidence="4">Hsosn_3</strain>
        <tissue evidence="4">Leaf</tissue>
    </source>
</reference>
<dbReference type="PANTHER" id="PTHR24078:SF522">
    <property type="entry name" value="DNAJ CHAPERONE C-TERMINAL DOMAIN-CONTAINING PROTEIN"/>
    <property type="match status" value="1"/>
</dbReference>
<comment type="caution">
    <text evidence="4">The sequence shown here is derived from an EMBL/GenBank/DDBJ whole genome shotgun (WGS) entry which is preliminary data.</text>
</comment>